<evidence type="ECO:0000256" key="8">
    <source>
        <dbReference type="ARBA" id="ARBA00023136"/>
    </source>
</evidence>
<dbReference type="InterPro" id="IPR004071">
    <property type="entry name" value="Cyst_leuk_rcpt"/>
</dbReference>
<evidence type="ECO:0000256" key="6">
    <source>
        <dbReference type="ARBA" id="ARBA00023040"/>
    </source>
</evidence>
<keyword evidence="8 14" id="KW-0472">Membrane</keyword>
<evidence type="ECO:0000256" key="10">
    <source>
        <dbReference type="ARBA" id="ARBA00023170"/>
    </source>
</evidence>
<evidence type="ECO:0000256" key="12">
    <source>
        <dbReference type="ARBA" id="ARBA00023224"/>
    </source>
</evidence>
<evidence type="ECO:0000256" key="14">
    <source>
        <dbReference type="SAM" id="Phobius"/>
    </source>
</evidence>
<evidence type="ECO:0000256" key="7">
    <source>
        <dbReference type="ARBA" id="ARBA00023130"/>
    </source>
</evidence>
<feature type="domain" description="G-protein coupled receptors family 1 profile" evidence="15">
    <location>
        <begin position="42"/>
        <end position="300"/>
    </location>
</feature>
<evidence type="ECO:0000256" key="4">
    <source>
        <dbReference type="ARBA" id="ARBA00022859"/>
    </source>
</evidence>
<reference evidence="16" key="1">
    <citation type="submission" date="2019-06" db="EMBL/GenBank/DDBJ databases">
        <authorList>
            <consortium name="Wellcome Sanger Institute Data Sharing"/>
        </authorList>
    </citation>
    <scope>NUCLEOTIDE SEQUENCE [LARGE SCALE GENOMIC DNA]</scope>
</reference>
<evidence type="ECO:0000256" key="5">
    <source>
        <dbReference type="ARBA" id="ARBA00022989"/>
    </source>
</evidence>
<dbReference type="SUPFAM" id="SSF81321">
    <property type="entry name" value="Family A G protein-coupled receptor-like"/>
    <property type="match status" value="1"/>
</dbReference>
<evidence type="ECO:0000256" key="9">
    <source>
        <dbReference type="ARBA" id="ARBA00023157"/>
    </source>
</evidence>
<dbReference type="GO" id="GO:0004974">
    <property type="term" value="F:leukotriene receptor activity"/>
    <property type="evidence" value="ECO:0007669"/>
    <property type="project" value="InterPro"/>
</dbReference>
<feature type="region of interest" description="Disordered" evidence="13">
    <location>
        <begin position="317"/>
        <end position="339"/>
    </location>
</feature>
<dbReference type="PANTHER" id="PTHR24231">
    <property type="entry name" value="PURINOCEPTOR-RELATED G-PROTEIN COUPLED RECEPTOR"/>
    <property type="match status" value="1"/>
</dbReference>
<feature type="transmembrane region" description="Helical" evidence="14">
    <location>
        <begin position="106"/>
        <end position="131"/>
    </location>
</feature>
<dbReference type="OMA" id="FMPYHVQ"/>
<dbReference type="FunCoup" id="A0A672HR56">
    <property type="interactions" value="676"/>
</dbReference>
<dbReference type="Gene3D" id="1.20.1070.10">
    <property type="entry name" value="Rhodopsin 7-helix transmembrane proteins"/>
    <property type="match status" value="1"/>
</dbReference>
<comment type="subcellular location">
    <subcellularLocation>
        <location evidence="1">Cell membrane</location>
        <topology evidence="1">Multi-pass membrane protein</topology>
    </subcellularLocation>
</comment>
<organism evidence="16 17">
    <name type="scientific">Salarias fasciatus</name>
    <name type="common">Jewelled blenny</name>
    <name type="synonym">Blennius fasciatus</name>
    <dbReference type="NCBI Taxonomy" id="181472"/>
    <lineage>
        <taxon>Eukaryota</taxon>
        <taxon>Metazoa</taxon>
        <taxon>Chordata</taxon>
        <taxon>Craniata</taxon>
        <taxon>Vertebrata</taxon>
        <taxon>Euteleostomi</taxon>
        <taxon>Actinopterygii</taxon>
        <taxon>Neopterygii</taxon>
        <taxon>Teleostei</taxon>
        <taxon>Neoteleostei</taxon>
        <taxon>Acanthomorphata</taxon>
        <taxon>Ovalentaria</taxon>
        <taxon>Blenniimorphae</taxon>
        <taxon>Blenniiformes</taxon>
        <taxon>Blennioidei</taxon>
        <taxon>Blenniidae</taxon>
        <taxon>Salariinae</taxon>
        <taxon>Salarias</taxon>
    </lineage>
</organism>
<evidence type="ECO:0000256" key="3">
    <source>
        <dbReference type="ARBA" id="ARBA00022692"/>
    </source>
</evidence>
<keyword evidence="11" id="KW-0325">Glycoprotein</keyword>
<dbReference type="InterPro" id="IPR017452">
    <property type="entry name" value="GPCR_Rhodpsn_7TM"/>
</dbReference>
<dbReference type="PANTHER" id="PTHR24231:SF45">
    <property type="entry name" value="CYSTEINYL LEUKOTRIENE RECEPTOR 1"/>
    <property type="match status" value="1"/>
</dbReference>
<feature type="transmembrane region" description="Helical" evidence="14">
    <location>
        <begin position="194"/>
        <end position="215"/>
    </location>
</feature>
<sequence>MDPVNQTAGPDLNFTDCPNIDDFRNRVYSTSYSLVTVLGLAGNGFALVVLIKTSSRNISFHIYMMNLVVSDLLFAMMLPMRVLYYVNNGHWFLGSFLCRISSYTLYVNLYSGIYFMTAMSVTRFLAIVYPVKNLTLVTDKRARLVSVAIWVFVCLSCSPFLMSGQDIDKATNKTKCFEPPKQGSSLKKLVVLNYISLVAGFILPFLTILICYAGIIRTLASRHHAARRHRAAGVRAIRMIVIVMLAFLVSFTPYHVQRSVHLSFLARSDTSCPEKVLMQKSVVVTLCLAAANSCFDPLLYFFSREGFRTRLNSIHNSMKGSRAQQGSPRLGQPQEAAPQ</sequence>
<keyword evidence="9" id="KW-1015">Disulfide bond</keyword>
<dbReference type="PRINTS" id="PR00237">
    <property type="entry name" value="GPCRRHODOPSN"/>
</dbReference>
<evidence type="ECO:0000313" key="17">
    <source>
        <dbReference type="Proteomes" id="UP000472267"/>
    </source>
</evidence>
<dbReference type="AlphaFoldDB" id="A0A672HR56"/>
<feature type="transmembrane region" description="Helical" evidence="14">
    <location>
        <begin position="276"/>
        <end position="302"/>
    </location>
</feature>
<evidence type="ECO:0000313" key="16">
    <source>
        <dbReference type="Ensembl" id="ENSSFAP00005031512.1"/>
    </source>
</evidence>
<keyword evidence="12" id="KW-0807">Transducer</keyword>
<dbReference type="Pfam" id="PF00001">
    <property type="entry name" value="7tm_1"/>
    <property type="match status" value="1"/>
</dbReference>
<dbReference type="GO" id="GO:0005886">
    <property type="term" value="C:plasma membrane"/>
    <property type="evidence" value="ECO:0007669"/>
    <property type="project" value="UniProtKB-SubCell"/>
</dbReference>
<keyword evidence="3 14" id="KW-0812">Transmembrane</keyword>
<name>A0A672HR56_SALFA</name>
<evidence type="ECO:0000256" key="1">
    <source>
        <dbReference type="ARBA" id="ARBA00004651"/>
    </source>
</evidence>
<dbReference type="FunFam" id="1.20.1070.10:FF:000017">
    <property type="entry name" value="lysophosphatidic acid receptor 4"/>
    <property type="match status" value="1"/>
</dbReference>
<dbReference type="InterPro" id="IPR000276">
    <property type="entry name" value="GPCR_Rhodpsn"/>
</dbReference>
<keyword evidence="4" id="KW-0391">Immunity</keyword>
<reference evidence="16" key="3">
    <citation type="submission" date="2025-09" db="UniProtKB">
        <authorList>
            <consortium name="Ensembl"/>
        </authorList>
    </citation>
    <scope>IDENTIFICATION</scope>
</reference>
<keyword evidence="10" id="KW-0675">Receptor</keyword>
<keyword evidence="7" id="KW-1064">Adaptive immunity</keyword>
<feature type="transmembrane region" description="Helical" evidence="14">
    <location>
        <begin position="63"/>
        <end position="86"/>
    </location>
</feature>
<keyword evidence="6" id="KW-0297">G-protein coupled receptor</keyword>
<evidence type="ECO:0000256" key="2">
    <source>
        <dbReference type="ARBA" id="ARBA00022475"/>
    </source>
</evidence>
<feature type="transmembrane region" description="Helical" evidence="14">
    <location>
        <begin position="32"/>
        <end position="51"/>
    </location>
</feature>
<evidence type="ECO:0000256" key="13">
    <source>
        <dbReference type="SAM" id="MobiDB-lite"/>
    </source>
</evidence>
<dbReference type="Ensembl" id="ENSSFAT00005032646.1">
    <property type="protein sequence ID" value="ENSSFAP00005031512.1"/>
    <property type="gene ID" value="ENSSFAG00005015980.1"/>
</dbReference>
<dbReference type="Proteomes" id="UP000472267">
    <property type="component" value="Chromosome 2"/>
</dbReference>
<dbReference type="PROSITE" id="PS50262">
    <property type="entry name" value="G_PROTEIN_RECEP_F1_2"/>
    <property type="match status" value="1"/>
</dbReference>
<evidence type="ECO:0000256" key="11">
    <source>
        <dbReference type="ARBA" id="ARBA00023180"/>
    </source>
</evidence>
<keyword evidence="2" id="KW-1003">Cell membrane</keyword>
<dbReference type="PRINTS" id="PR01533">
    <property type="entry name" value="CYSLTRECPTR"/>
</dbReference>
<keyword evidence="17" id="KW-1185">Reference proteome</keyword>
<keyword evidence="5 14" id="KW-1133">Transmembrane helix</keyword>
<dbReference type="GO" id="GO:0002250">
    <property type="term" value="P:adaptive immune response"/>
    <property type="evidence" value="ECO:0007669"/>
    <property type="project" value="UniProtKB-KW"/>
</dbReference>
<evidence type="ECO:0000259" key="15">
    <source>
        <dbReference type="PROSITE" id="PS50262"/>
    </source>
</evidence>
<feature type="transmembrane region" description="Helical" evidence="14">
    <location>
        <begin position="143"/>
        <end position="162"/>
    </location>
</feature>
<feature type="transmembrane region" description="Helical" evidence="14">
    <location>
        <begin position="236"/>
        <end position="256"/>
    </location>
</feature>
<dbReference type="OrthoDB" id="9990906at2759"/>
<dbReference type="InParanoid" id="A0A672HR56"/>
<protein>
    <submittedName>
        <fullName evidence="16">Cysteinyl leukotriene receptor 1-like</fullName>
    </submittedName>
</protein>
<accession>A0A672HR56</accession>
<feature type="compositionally biased region" description="Polar residues" evidence="13">
    <location>
        <begin position="317"/>
        <end position="327"/>
    </location>
</feature>
<gene>
    <name evidence="16" type="primary">cysltr1</name>
</gene>
<reference evidence="16" key="2">
    <citation type="submission" date="2025-08" db="UniProtKB">
        <authorList>
            <consortium name="Ensembl"/>
        </authorList>
    </citation>
    <scope>IDENTIFICATION</scope>
</reference>
<proteinExistence type="predicted"/>